<reference evidence="2" key="1">
    <citation type="submission" date="2023-01" db="EMBL/GenBank/DDBJ databases">
        <title>Metagenome sequencing of chrysophaentin producing Chrysophaeum taylorii.</title>
        <authorList>
            <person name="Davison J."/>
            <person name="Bewley C."/>
        </authorList>
    </citation>
    <scope>NUCLEOTIDE SEQUENCE</scope>
    <source>
        <strain evidence="2">NIES-1699</strain>
    </source>
</reference>
<dbReference type="Gene3D" id="3.90.190.10">
    <property type="entry name" value="Protein tyrosine phosphatase superfamily"/>
    <property type="match status" value="1"/>
</dbReference>
<dbReference type="InterPro" id="IPR029021">
    <property type="entry name" value="Prot-tyrosine_phosphatase-like"/>
</dbReference>
<proteinExistence type="predicted"/>
<keyword evidence="1" id="KW-0812">Transmembrane</keyword>
<comment type="caution">
    <text evidence="2">The sequence shown here is derived from an EMBL/GenBank/DDBJ whole genome shotgun (WGS) entry which is preliminary data.</text>
</comment>
<evidence type="ECO:0000256" key="1">
    <source>
        <dbReference type="SAM" id="Phobius"/>
    </source>
</evidence>
<feature type="transmembrane region" description="Helical" evidence="1">
    <location>
        <begin position="112"/>
        <end position="132"/>
    </location>
</feature>
<feature type="transmembrane region" description="Helical" evidence="1">
    <location>
        <begin position="35"/>
        <end position="58"/>
    </location>
</feature>
<dbReference type="EMBL" id="JAQMWT010000357">
    <property type="protein sequence ID" value="KAJ8603320.1"/>
    <property type="molecule type" value="Genomic_DNA"/>
</dbReference>
<protein>
    <recommendedName>
        <fullName evidence="4">Tyrosine specific protein phosphatases domain-containing protein</fullName>
    </recommendedName>
</protein>
<sequence length="393" mass="42327">MELQAAEARTLTARRRRGGNDVVRQEDALFASRGLMTVVVITPVAVLAISAIILWRPFLRAWIRFCKARLAAALVEVAVSGPFVGFCVGRVARTEAGPSLLASACLKGAWLAAVWGSCVAIASLPVAWALGLPQRWRPLVLYAPLVVFYAPRRPPTEESRSASQLAEPALVEPLLGDSVGSSARTAAPFENVRRGFEVGAWYAPQLLAAVTLQRLFGVRMHEPQATIVDARLAVGAAPLHENDILELASKFRVGSILEIHPPGAACLAAYAKVVGPDSHAVIQAHERDGVHSDDLRAATSFVRRRVDAEPHKRVFVACPDGVRLAPLVAAAYICVTQRCDVAHAADTLERRMPNISAAALRADASLARLADLVRDERELDDWFVISTGEVGDI</sequence>
<keyword evidence="3" id="KW-1185">Reference proteome</keyword>
<dbReference type="AlphaFoldDB" id="A0AAD7XM11"/>
<dbReference type="Proteomes" id="UP001230188">
    <property type="component" value="Unassembled WGS sequence"/>
</dbReference>
<keyword evidence="1" id="KW-0472">Membrane</keyword>
<name>A0AAD7XM11_9STRA</name>
<evidence type="ECO:0000313" key="2">
    <source>
        <dbReference type="EMBL" id="KAJ8603320.1"/>
    </source>
</evidence>
<dbReference type="SUPFAM" id="SSF52799">
    <property type="entry name" value="(Phosphotyrosine protein) phosphatases II"/>
    <property type="match status" value="1"/>
</dbReference>
<feature type="transmembrane region" description="Helical" evidence="1">
    <location>
        <begin position="70"/>
        <end position="92"/>
    </location>
</feature>
<keyword evidence="1" id="KW-1133">Transmembrane helix</keyword>
<gene>
    <name evidence="2" type="ORF">CTAYLR_009023</name>
</gene>
<evidence type="ECO:0008006" key="4">
    <source>
        <dbReference type="Google" id="ProtNLM"/>
    </source>
</evidence>
<accession>A0AAD7XM11</accession>
<evidence type="ECO:0000313" key="3">
    <source>
        <dbReference type="Proteomes" id="UP001230188"/>
    </source>
</evidence>
<organism evidence="2 3">
    <name type="scientific">Chrysophaeum taylorii</name>
    <dbReference type="NCBI Taxonomy" id="2483200"/>
    <lineage>
        <taxon>Eukaryota</taxon>
        <taxon>Sar</taxon>
        <taxon>Stramenopiles</taxon>
        <taxon>Ochrophyta</taxon>
        <taxon>Pelagophyceae</taxon>
        <taxon>Pelagomonadales</taxon>
        <taxon>Pelagomonadaceae</taxon>
        <taxon>Chrysophaeum</taxon>
    </lineage>
</organism>